<dbReference type="AlphaFoldDB" id="Q163F5"/>
<reference evidence="1 2" key="1">
    <citation type="journal article" date="2007" name="J. Bacteriol.">
        <title>The complete genome sequence of Roseobacter denitrificans reveals a mixotrophic rather than photosynthetic metabolism.</title>
        <authorList>
            <person name="Swingley W.D."/>
            <person name="Sadekar S."/>
            <person name="Mastrian S.D."/>
            <person name="Matthies H.J."/>
            <person name="Hao J."/>
            <person name="Ramos H."/>
            <person name="Acharya C.R."/>
            <person name="Conrad A.L."/>
            <person name="Taylor H.L."/>
            <person name="Dejesa L.C."/>
            <person name="Shah M.K."/>
            <person name="O'huallachain M.E."/>
            <person name="Lince M.T."/>
            <person name="Blankenship R.E."/>
            <person name="Beatty J.T."/>
            <person name="Touchman J.W."/>
        </authorList>
    </citation>
    <scope>NUCLEOTIDE SEQUENCE [LARGE SCALE GENOMIC DNA]</scope>
    <source>
        <strain evidence="2">ATCC 33942 / OCh 114</strain>
    </source>
</reference>
<evidence type="ECO:0000313" key="1">
    <source>
        <dbReference type="EMBL" id="ABG32888.1"/>
    </source>
</evidence>
<keyword evidence="2" id="KW-1185">Reference proteome</keyword>
<organism evidence="1 2">
    <name type="scientific">Roseobacter denitrificans (strain ATCC 33942 / OCh 114)</name>
    <name type="common">Erythrobacter sp. (strain OCh 114)</name>
    <name type="synonym">Roseobacter denitrificans</name>
    <dbReference type="NCBI Taxonomy" id="375451"/>
    <lineage>
        <taxon>Bacteria</taxon>
        <taxon>Pseudomonadati</taxon>
        <taxon>Pseudomonadota</taxon>
        <taxon>Alphaproteobacteria</taxon>
        <taxon>Rhodobacterales</taxon>
        <taxon>Roseobacteraceae</taxon>
        <taxon>Roseobacter</taxon>
    </lineage>
</organism>
<dbReference type="KEGG" id="rde:RD1_3396"/>
<accession>Q163F5</accession>
<gene>
    <name evidence="1" type="ordered locus">RD1_3396</name>
</gene>
<dbReference type="Proteomes" id="UP000007029">
    <property type="component" value="Chromosome"/>
</dbReference>
<sequence length="39" mass="4671">MIETPTDEKTRAAMERAHQERSQVLVEAWRWLFPSKVSR</sequence>
<dbReference type="EMBL" id="CP000362">
    <property type="protein sequence ID" value="ABG32888.1"/>
    <property type="molecule type" value="Genomic_DNA"/>
</dbReference>
<evidence type="ECO:0000313" key="2">
    <source>
        <dbReference type="Proteomes" id="UP000007029"/>
    </source>
</evidence>
<protein>
    <submittedName>
        <fullName evidence="1">Uncharacterized protein</fullName>
    </submittedName>
</protein>
<name>Q163F5_ROSDO</name>
<proteinExistence type="predicted"/>
<dbReference type="HOGENOM" id="CLU_213939_0_0_5"/>